<dbReference type="Pfam" id="PF00079">
    <property type="entry name" value="Serpin"/>
    <property type="match status" value="1"/>
</dbReference>
<evidence type="ECO:0000256" key="2">
    <source>
        <dbReference type="SAM" id="MobiDB-lite"/>
    </source>
</evidence>
<name>A0ABT7DKM6_9ACTN</name>
<dbReference type="InterPro" id="IPR042178">
    <property type="entry name" value="Serpin_sf_1"/>
</dbReference>
<dbReference type="PANTHER" id="PTHR11461">
    <property type="entry name" value="SERINE PROTEASE INHIBITOR, SERPIN"/>
    <property type="match status" value="1"/>
</dbReference>
<sequence length="464" mass="48829">MRKRWLVVGGLVVALAAGVGLLAGCGSAQQQGGEPDPAPTPGPAPSTAAYDGLAVAQPAIPEKPAEDDYDTWMNTLDANPVDFNFTQSLSAFAYRSAAAVLDPTTDAVGANANVNADASVNSAYSPLSLYYALALAGEGAAGTTAEQIAAALGTPANLSTAEQCGNLFRVLATDPQSEVTLANSLWLGKDTPFEQAFIDTAINQFYATPFSAEFGTAATDAAIASWISDNTGGLINPQVQTDASQILSIINAIYFKGSWSDPFDTSATTQEVFHAEQGDVQVDFMTQRLESPQDFRRTDTYLRASRSFGGGASMTFVLPAEGTSAADLMADPAALEEAFTAPSDDLGRITYIMPKATFDSSFDLIPALKRLGVEDAFGDAANFSNLTSTPAFISEVKQESHVTWDEEGAEAGAYTNMGIAKMALPPENVEEVELRLDRPFLFQITSSQGIPLFIGICGDPTKTA</sequence>
<dbReference type="InterPro" id="IPR000215">
    <property type="entry name" value="Serpin_fam"/>
</dbReference>
<accession>A0ABT7DKM6</accession>
<proteinExistence type="inferred from homology"/>
<dbReference type="SMART" id="SM00093">
    <property type="entry name" value="SERPIN"/>
    <property type="match status" value="1"/>
</dbReference>
<dbReference type="Gene3D" id="2.30.39.10">
    <property type="entry name" value="Alpha-1-antitrypsin, domain 1"/>
    <property type="match status" value="1"/>
</dbReference>
<dbReference type="EMBL" id="JASJEU010000008">
    <property type="protein sequence ID" value="MDJ1650082.1"/>
    <property type="molecule type" value="Genomic_DNA"/>
</dbReference>
<dbReference type="Proteomes" id="UP001232750">
    <property type="component" value="Unassembled WGS sequence"/>
</dbReference>
<evidence type="ECO:0000313" key="5">
    <source>
        <dbReference type="Proteomes" id="UP001232750"/>
    </source>
</evidence>
<comment type="caution">
    <text evidence="4">The sequence shown here is derived from an EMBL/GenBank/DDBJ whole genome shotgun (WGS) entry which is preliminary data.</text>
</comment>
<feature type="domain" description="Serpin" evidence="3">
    <location>
        <begin position="111"/>
        <end position="460"/>
    </location>
</feature>
<dbReference type="SUPFAM" id="SSF56574">
    <property type="entry name" value="Serpins"/>
    <property type="match status" value="1"/>
</dbReference>
<dbReference type="PROSITE" id="PS51257">
    <property type="entry name" value="PROKAR_LIPOPROTEIN"/>
    <property type="match status" value="1"/>
</dbReference>
<dbReference type="InterPro" id="IPR023795">
    <property type="entry name" value="Serpin_CS"/>
</dbReference>
<dbReference type="Gene3D" id="3.30.497.10">
    <property type="entry name" value="Antithrombin, subunit I, domain 2"/>
    <property type="match status" value="1"/>
</dbReference>
<protein>
    <submittedName>
        <fullName evidence="4">Serpin family protein</fullName>
    </submittedName>
</protein>
<dbReference type="PROSITE" id="PS00284">
    <property type="entry name" value="SERPIN"/>
    <property type="match status" value="1"/>
</dbReference>
<dbReference type="InterPro" id="IPR042185">
    <property type="entry name" value="Serpin_sf_2"/>
</dbReference>
<dbReference type="RefSeq" id="WP_283831433.1">
    <property type="nucleotide sequence ID" value="NZ_JASJEU010000008.1"/>
</dbReference>
<evidence type="ECO:0000259" key="3">
    <source>
        <dbReference type="SMART" id="SM00093"/>
    </source>
</evidence>
<gene>
    <name evidence="4" type="ORF">QNJ86_04670</name>
</gene>
<evidence type="ECO:0000256" key="1">
    <source>
        <dbReference type="RuleBase" id="RU000411"/>
    </source>
</evidence>
<reference evidence="4 5" key="1">
    <citation type="submission" date="2023-05" db="EMBL/GenBank/DDBJ databases">
        <title>Gordonibacter KGMB12511T sp. nov., isolated from faeces of healthy Korean.</title>
        <authorList>
            <person name="Kim H.S."/>
            <person name="Kim J.-S."/>
            <person name="Suh M.K."/>
            <person name="Eom M.K."/>
            <person name="Do H.E."/>
            <person name="Lee J.-S."/>
        </authorList>
    </citation>
    <scope>NUCLEOTIDE SEQUENCE [LARGE SCALE GENOMIC DNA]</scope>
    <source>
        <strain evidence="4 5">KGMB12511</strain>
    </source>
</reference>
<evidence type="ECO:0000313" key="4">
    <source>
        <dbReference type="EMBL" id="MDJ1650082.1"/>
    </source>
</evidence>
<dbReference type="InterPro" id="IPR023796">
    <property type="entry name" value="Serpin_dom"/>
</dbReference>
<keyword evidence="5" id="KW-1185">Reference proteome</keyword>
<dbReference type="InterPro" id="IPR036186">
    <property type="entry name" value="Serpin_sf"/>
</dbReference>
<organism evidence="4 5">
    <name type="scientific">Gordonibacter faecis</name>
    <dbReference type="NCBI Taxonomy" id="3047475"/>
    <lineage>
        <taxon>Bacteria</taxon>
        <taxon>Bacillati</taxon>
        <taxon>Actinomycetota</taxon>
        <taxon>Coriobacteriia</taxon>
        <taxon>Eggerthellales</taxon>
        <taxon>Eggerthellaceae</taxon>
        <taxon>Gordonibacter</taxon>
    </lineage>
</organism>
<dbReference type="PANTHER" id="PTHR11461:SF211">
    <property type="entry name" value="GH10112P-RELATED"/>
    <property type="match status" value="1"/>
</dbReference>
<comment type="similarity">
    <text evidence="1">Belongs to the serpin family.</text>
</comment>
<feature type="region of interest" description="Disordered" evidence="2">
    <location>
        <begin position="26"/>
        <end position="48"/>
    </location>
</feature>